<proteinExistence type="predicted"/>
<accession>A0AAX6FZQ9</accession>
<dbReference type="AlphaFoldDB" id="A0AAX6FZQ9"/>
<protein>
    <submittedName>
        <fullName evidence="2">Uncharacterized protein</fullName>
    </submittedName>
</protein>
<feature type="compositionally biased region" description="Polar residues" evidence="1">
    <location>
        <begin position="38"/>
        <end position="51"/>
    </location>
</feature>
<comment type="caution">
    <text evidence="2">The sequence shown here is derived from an EMBL/GenBank/DDBJ whole genome shotgun (WGS) entry which is preliminary data.</text>
</comment>
<reference evidence="2" key="2">
    <citation type="submission" date="2023-04" db="EMBL/GenBank/DDBJ databases">
        <authorList>
            <person name="Bruccoleri R.E."/>
            <person name="Oakeley E.J."/>
            <person name="Faust A.-M."/>
            <person name="Dessus-Babus S."/>
            <person name="Altorfer M."/>
            <person name="Burckhardt D."/>
            <person name="Oertli M."/>
            <person name="Naumann U."/>
            <person name="Petersen F."/>
            <person name="Wong J."/>
        </authorList>
    </citation>
    <scope>NUCLEOTIDE SEQUENCE</scope>
    <source>
        <strain evidence="2">GSM-AAB239-AS_SAM_17_03QT</strain>
        <tissue evidence="2">Leaf</tissue>
    </source>
</reference>
<sequence>MCIVSVLLSSSTIFFFLQIHNLPRPTIPTSIHVASDTPRLNSNPKLNSRHPNNGAAPRQSPSLTPPQLRVAAPKD</sequence>
<feature type="region of interest" description="Disordered" evidence="1">
    <location>
        <begin position="32"/>
        <end position="75"/>
    </location>
</feature>
<evidence type="ECO:0000313" key="2">
    <source>
        <dbReference type="EMBL" id="KAJ6821840.1"/>
    </source>
</evidence>
<evidence type="ECO:0000313" key="3">
    <source>
        <dbReference type="Proteomes" id="UP001140949"/>
    </source>
</evidence>
<dbReference type="EMBL" id="JANAVB010024800">
    <property type="protein sequence ID" value="KAJ6821840.1"/>
    <property type="molecule type" value="Genomic_DNA"/>
</dbReference>
<keyword evidence="3" id="KW-1185">Reference proteome</keyword>
<name>A0AAX6FZQ9_IRIPA</name>
<reference evidence="2" key="1">
    <citation type="journal article" date="2023" name="GigaByte">
        <title>Genome assembly of the bearded iris, Iris pallida Lam.</title>
        <authorList>
            <person name="Bruccoleri R.E."/>
            <person name="Oakeley E.J."/>
            <person name="Faust A.M.E."/>
            <person name="Altorfer M."/>
            <person name="Dessus-Babus S."/>
            <person name="Burckhardt D."/>
            <person name="Oertli M."/>
            <person name="Naumann U."/>
            <person name="Petersen F."/>
            <person name="Wong J."/>
        </authorList>
    </citation>
    <scope>NUCLEOTIDE SEQUENCE</scope>
    <source>
        <strain evidence="2">GSM-AAB239-AS_SAM_17_03QT</strain>
    </source>
</reference>
<organism evidence="2 3">
    <name type="scientific">Iris pallida</name>
    <name type="common">Sweet iris</name>
    <dbReference type="NCBI Taxonomy" id="29817"/>
    <lineage>
        <taxon>Eukaryota</taxon>
        <taxon>Viridiplantae</taxon>
        <taxon>Streptophyta</taxon>
        <taxon>Embryophyta</taxon>
        <taxon>Tracheophyta</taxon>
        <taxon>Spermatophyta</taxon>
        <taxon>Magnoliopsida</taxon>
        <taxon>Liliopsida</taxon>
        <taxon>Asparagales</taxon>
        <taxon>Iridaceae</taxon>
        <taxon>Iridoideae</taxon>
        <taxon>Irideae</taxon>
        <taxon>Iris</taxon>
    </lineage>
</organism>
<gene>
    <name evidence="2" type="ORF">M6B38_130685</name>
</gene>
<evidence type="ECO:0000256" key="1">
    <source>
        <dbReference type="SAM" id="MobiDB-lite"/>
    </source>
</evidence>
<dbReference type="Proteomes" id="UP001140949">
    <property type="component" value="Unassembled WGS sequence"/>
</dbReference>